<evidence type="ECO:0000256" key="7">
    <source>
        <dbReference type="SAM" id="MobiDB-lite"/>
    </source>
</evidence>
<reference evidence="8" key="1">
    <citation type="submission" date="2025-08" db="UniProtKB">
        <authorList>
            <consortium name="Ensembl"/>
        </authorList>
    </citation>
    <scope>IDENTIFICATION</scope>
</reference>
<reference evidence="8" key="2">
    <citation type="submission" date="2025-09" db="UniProtKB">
        <authorList>
            <consortium name="Ensembl"/>
        </authorList>
    </citation>
    <scope>IDENTIFICATION</scope>
</reference>
<feature type="region of interest" description="Disordered" evidence="7">
    <location>
        <begin position="143"/>
        <end position="182"/>
    </location>
</feature>
<evidence type="ECO:0000256" key="5">
    <source>
        <dbReference type="ARBA" id="ARBA00022614"/>
    </source>
</evidence>
<evidence type="ECO:0000256" key="6">
    <source>
        <dbReference type="ARBA" id="ARBA00022737"/>
    </source>
</evidence>
<keyword evidence="5" id="KW-0433">Leucine-rich repeat</keyword>
<comment type="subcellular location">
    <subcellularLocation>
        <location evidence="1">Cytoplasm</location>
    </subcellularLocation>
</comment>
<dbReference type="GO" id="GO:0005737">
    <property type="term" value="C:cytoplasm"/>
    <property type="evidence" value="ECO:0007669"/>
    <property type="project" value="UniProtKB-SubCell"/>
</dbReference>
<evidence type="ECO:0000256" key="1">
    <source>
        <dbReference type="ARBA" id="ARBA00004496"/>
    </source>
</evidence>
<dbReference type="PROSITE" id="PS51450">
    <property type="entry name" value="LRR"/>
    <property type="match status" value="1"/>
</dbReference>
<dbReference type="STRING" id="1676925.ENSPKIP00000023413"/>
<dbReference type="SUPFAM" id="SSF52047">
    <property type="entry name" value="RNI-like"/>
    <property type="match status" value="1"/>
</dbReference>
<keyword evidence="4" id="KW-0963">Cytoplasm</keyword>
<dbReference type="PANTHER" id="PTHR14224">
    <property type="entry name" value="SIMILAR TO PREFERENTIALLY EXPRESSED ANTIGEN IN MELANOMA-LIKE 3"/>
    <property type="match status" value="1"/>
</dbReference>
<dbReference type="InterPro" id="IPR050694">
    <property type="entry name" value="LRRC14/PRAME"/>
</dbReference>
<dbReference type="InterPro" id="IPR001611">
    <property type="entry name" value="Leu-rich_rpt"/>
</dbReference>
<sequence length="529" mass="58162">MVLSLINLCARSVVSDHGSSPCWLACVPRELYRALLEAAFVHCRPLAIGELVQRWPERCLRVGGRRRAGHTPPNRLCVQALLLAVVRGLGDKCALQVLDLCGLQCEDGGLVDSMGGWSLTVALCSMVLQARIAARGQVKKVQQRKRLQETEGQGARTENGVQKSSQDRGGQPPVERQAEVRGVRRIMEMTRDRVKESRETEQQQETEIVVQVRADLFVNARSWERVHTALATKGPLQLHCQHLRVEELPAATIVALLSLLPPHSLQGLDIHYSSLGVSGLALLLPTLARFPYLSSLRLHYCNLDVRRDAPGQEKALRDMAAGLGALVKLRQISLTALRLSGHLRLLLSLSQPLEVLELPYLSLIPADLSYLSCSIHATSLRRLDLSENRLEEATLPSLCRLLSQASGSLTHLSLCGCGLSDSLLGALFPPLRCCRTLCILGLALNPLSRTGVLAVVRVAASISSLRLLLHPNALEEYKPGLPPLPSSAQLLDWPLEEDLDWREAFQAELEMVLVESERSNLLLTSDLLN</sequence>
<evidence type="ECO:0000256" key="4">
    <source>
        <dbReference type="ARBA" id="ARBA00022490"/>
    </source>
</evidence>
<accession>A0A3B3RYM8</accession>
<organism evidence="8 9">
    <name type="scientific">Paramormyrops kingsleyae</name>
    <dbReference type="NCBI Taxonomy" id="1676925"/>
    <lineage>
        <taxon>Eukaryota</taxon>
        <taxon>Metazoa</taxon>
        <taxon>Chordata</taxon>
        <taxon>Craniata</taxon>
        <taxon>Vertebrata</taxon>
        <taxon>Euteleostomi</taxon>
        <taxon>Actinopterygii</taxon>
        <taxon>Neopterygii</taxon>
        <taxon>Teleostei</taxon>
        <taxon>Osteoglossocephala</taxon>
        <taxon>Osteoglossomorpha</taxon>
        <taxon>Osteoglossiformes</taxon>
        <taxon>Mormyridae</taxon>
        <taxon>Paramormyrops</taxon>
    </lineage>
</organism>
<proteinExistence type="inferred from homology"/>
<dbReference type="GeneTree" id="ENSGT01030000234531"/>
<evidence type="ECO:0000256" key="2">
    <source>
        <dbReference type="ARBA" id="ARBA00009552"/>
    </source>
</evidence>
<dbReference type="AlphaFoldDB" id="A0A3B3RYM8"/>
<keyword evidence="9" id="KW-1185">Reference proteome</keyword>
<comment type="similarity">
    <text evidence="2">Belongs to the PRAME family. LRRC14 subfamily.</text>
</comment>
<dbReference type="PANTHER" id="PTHR14224:SF9">
    <property type="entry name" value="LEUCINE-RICH REPEAT-CONTAINING PROTEIN 14"/>
    <property type="match status" value="1"/>
</dbReference>
<protein>
    <recommendedName>
        <fullName evidence="3">Leucine-rich repeat-containing protein 14</fullName>
    </recommendedName>
</protein>
<dbReference type="Ensembl" id="ENSPKIT00000004097.1">
    <property type="protein sequence ID" value="ENSPKIP00000023413.1"/>
    <property type="gene ID" value="ENSPKIG00000007054.1"/>
</dbReference>
<keyword evidence="6" id="KW-0677">Repeat</keyword>
<dbReference type="Gene3D" id="3.80.10.10">
    <property type="entry name" value="Ribonuclease Inhibitor"/>
    <property type="match status" value="1"/>
</dbReference>
<evidence type="ECO:0000256" key="3">
    <source>
        <dbReference type="ARBA" id="ARBA00014228"/>
    </source>
</evidence>
<dbReference type="InterPro" id="IPR032675">
    <property type="entry name" value="LRR_dom_sf"/>
</dbReference>
<name>A0A3B3RYM8_9TELE</name>
<evidence type="ECO:0000313" key="8">
    <source>
        <dbReference type="Ensembl" id="ENSPKIP00000023413.1"/>
    </source>
</evidence>
<dbReference type="Proteomes" id="UP000261540">
    <property type="component" value="Unplaced"/>
</dbReference>
<feature type="compositionally biased region" description="Polar residues" evidence="7">
    <location>
        <begin position="159"/>
        <end position="168"/>
    </location>
</feature>
<evidence type="ECO:0000313" key="9">
    <source>
        <dbReference type="Proteomes" id="UP000261540"/>
    </source>
</evidence>